<dbReference type="GO" id="GO:0008757">
    <property type="term" value="F:S-adenosylmethionine-dependent methyltransferase activity"/>
    <property type="evidence" value="ECO:0007669"/>
    <property type="project" value="InterPro"/>
</dbReference>
<dbReference type="SUPFAM" id="SSF53335">
    <property type="entry name" value="S-adenosyl-L-methionine-dependent methyltransferases"/>
    <property type="match status" value="1"/>
</dbReference>
<dbReference type="CDD" id="cd02440">
    <property type="entry name" value="AdoMet_MTases"/>
    <property type="match status" value="1"/>
</dbReference>
<feature type="domain" description="Methyltransferase type 11" evidence="1">
    <location>
        <begin position="18"/>
        <end position="121"/>
    </location>
</feature>
<dbReference type="PANTHER" id="PTHR43464:SF83">
    <property type="entry name" value="MALONYL-[ACYL-CARRIER PROTEIN] O-METHYLTRANSFERASE"/>
    <property type="match status" value="1"/>
</dbReference>
<accession>A0A545SLX3</accession>
<sequence>MQTVDFSRLKMQPHQRLLDLGCGEGRHSLGAYMLHEAIDVYGVDLSHRDLTTAAQRFREFDEPDNPRKRLSLAVADGLRLPFADNSFDRVVCAEVLEHIPDYRGMLREIDRVLKPDGLLAISVPRAWPERVCWALSEAYHRVEGGHIRIFNAAGLRRDVENHGLRRYARHWAHALHVPFWWLKCLFWGRDNAFLVRQYHRFLVWDLMQKPRITRWLDRCLNPLMGKSVVMYFKRDVSL</sequence>
<evidence type="ECO:0000313" key="3">
    <source>
        <dbReference type="Proteomes" id="UP000319732"/>
    </source>
</evidence>
<dbReference type="InterPro" id="IPR013216">
    <property type="entry name" value="Methyltransf_11"/>
</dbReference>
<proteinExistence type="predicted"/>
<keyword evidence="2" id="KW-0489">Methyltransferase</keyword>
<dbReference type="Proteomes" id="UP000319732">
    <property type="component" value="Unassembled WGS sequence"/>
</dbReference>
<dbReference type="PANTHER" id="PTHR43464">
    <property type="entry name" value="METHYLTRANSFERASE"/>
    <property type="match status" value="1"/>
</dbReference>
<dbReference type="InterPro" id="IPR029063">
    <property type="entry name" value="SAM-dependent_MTases_sf"/>
</dbReference>
<dbReference type="GO" id="GO:0032259">
    <property type="term" value="P:methylation"/>
    <property type="evidence" value="ECO:0007669"/>
    <property type="project" value="UniProtKB-KW"/>
</dbReference>
<dbReference type="RefSeq" id="WP_142930206.1">
    <property type="nucleotide sequence ID" value="NZ_ML660120.1"/>
</dbReference>
<keyword evidence="2" id="KW-0808">Transferase</keyword>
<comment type="caution">
    <text evidence="2">The sequence shown here is derived from an EMBL/GenBank/DDBJ whole genome shotgun (WGS) entry which is preliminary data.</text>
</comment>
<dbReference type="Gene3D" id="3.40.50.150">
    <property type="entry name" value="Vaccinia Virus protein VP39"/>
    <property type="match status" value="1"/>
</dbReference>
<reference evidence="2 3" key="1">
    <citation type="submission" date="2019-06" db="EMBL/GenBank/DDBJ databases">
        <title>Whole genome sequence for Cellvibrionaceae sp. R142.</title>
        <authorList>
            <person name="Wang G."/>
        </authorList>
    </citation>
    <scope>NUCLEOTIDE SEQUENCE [LARGE SCALE GENOMIC DNA]</scope>
    <source>
        <strain evidence="2 3">R142</strain>
    </source>
</reference>
<dbReference type="AlphaFoldDB" id="A0A545SLX3"/>
<keyword evidence="3" id="KW-1185">Reference proteome</keyword>
<evidence type="ECO:0000259" key="1">
    <source>
        <dbReference type="Pfam" id="PF08241"/>
    </source>
</evidence>
<organism evidence="2 3">
    <name type="scientific">Exilibacterium tricleocarpae</name>
    <dbReference type="NCBI Taxonomy" id="2591008"/>
    <lineage>
        <taxon>Bacteria</taxon>
        <taxon>Pseudomonadati</taxon>
        <taxon>Pseudomonadota</taxon>
        <taxon>Gammaproteobacteria</taxon>
        <taxon>Cellvibrionales</taxon>
        <taxon>Cellvibrionaceae</taxon>
        <taxon>Exilibacterium</taxon>
    </lineage>
</organism>
<dbReference type="EMBL" id="VHSG01000045">
    <property type="protein sequence ID" value="TQV65980.1"/>
    <property type="molecule type" value="Genomic_DNA"/>
</dbReference>
<gene>
    <name evidence="2" type="ORF">FKG94_27700</name>
</gene>
<dbReference type="OrthoDB" id="9760689at2"/>
<evidence type="ECO:0000313" key="2">
    <source>
        <dbReference type="EMBL" id="TQV65980.1"/>
    </source>
</evidence>
<dbReference type="Pfam" id="PF08241">
    <property type="entry name" value="Methyltransf_11"/>
    <property type="match status" value="1"/>
</dbReference>
<name>A0A545SLX3_9GAMM</name>
<protein>
    <submittedName>
        <fullName evidence="2">Class I SAM-dependent methyltransferase</fullName>
    </submittedName>
</protein>